<dbReference type="EMBL" id="CP064954">
    <property type="protein sequence ID" value="QPK80298.1"/>
    <property type="molecule type" value="Genomic_DNA"/>
</dbReference>
<dbReference type="KEGG" id="cliz:G7Y31_04535"/>
<evidence type="ECO:0000256" key="3">
    <source>
        <dbReference type="ARBA" id="ARBA00022722"/>
    </source>
</evidence>
<keyword evidence="8" id="KW-1185">Reference proteome</keyword>
<dbReference type="InterPro" id="IPR029052">
    <property type="entry name" value="Metallo-depent_PP-like"/>
</dbReference>
<keyword evidence="4" id="KW-0378">Hydrolase</keyword>
<gene>
    <name evidence="7" type="ORF">G7Y31_04535</name>
</gene>
<evidence type="ECO:0000256" key="4">
    <source>
        <dbReference type="ARBA" id="ARBA00022801"/>
    </source>
</evidence>
<dbReference type="PANTHER" id="PTHR30337:SF0">
    <property type="entry name" value="NUCLEASE SBCCD SUBUNIT D"/>
    <property type="match status" value="1"/>
</dbReference>
<sequence>MSGHRDKLENIARSVTFIHTSDFQLGMQRWFLEGEAQARFNNARLAAIDRLGGLAKDTGAQFIVVAGDVFDANSLSNTTTKRAMERLRRLPVPVYLLPGNHDPLVADSILNKMEGENIHVISDCDPVVALPGVEVVGAPLMTKHATRDLVAQMLEPLEPTQNIRVAVGHGQVFSRAGDSAPDQIDLPTVEEALANRVFDYLALGDTHSTQSLSDTGAVWFSGAPETTDFHGVDAGGGGNGEVDSGNALVVTISKDAGGVSVDVSKHAIGTWTFHAVDAQLNSMADVEAFLQRLADYPNKDETVIKYGLTGTLSLQAQAALEQGLAEFGSIFAALYPRDRRMDLVLEPAEGELEELNLQGYAAGVLEELVDRLGQDPVARDAANLLFRLAGGQAALVSGVKEGK</sequence>
<dbReference type="AlphaFoldDB" id="A0A7T0KIF1"/>
<dbReference type="InterPro" id="IPR004843">
    <property type="entry name" value="Calcineurin-like_PHP"/>
</dbReference>
<accession>A0A7T0KIF1</accession>
<dbReference type="InterPro" id="IPR041796">
    <property type="entry name" value="Mre11_N"/>
</dbReference>
<comment type="similarity">
    <text evidence="1">Belongs to the SbcD family.</text>
</comment>
<evidence type="ECO:0000259" key="6">
    <source>
        <dbReference type="Pfam" id="PF00149"/>
    </source>
</evidence>
<evidence type="ECO:0000313" key="7">
    <source>
        <dbReference type="EMBL" id="QPK80298.1"/>
    </source>
</evidence>
<dbReference type="PANTHER" id="PTHR30337">
    <property type="entry name" value="COMPONENT OF ATP-DEPENDENT DSDNA EXONUCLEASE"/>
    <property type="match status" value="1"/>
</dbReference>
<dbReference type="InterPro" id="IPR050535">
    <property type="entry name" value="DNA_Repair-Maintenance_Comp"/>
</dbReference>
<dbReference type="Pfam" id="PF00149">
    <property type="entry name" value="Metallophos"/>
    <property type="match status" value="1"/>
</dbReference>
<name>A0A7T0KIF1_9CORY</name>
<keyword evidence="5" id="KW-0269">Exonuclease</keyword>
<evidence type="ECO:0000256" key="1">
    <source>
        <dbReference type="ARBA" id="ARBA00010555"/>
    </source>
</evidence>
<dbReference type="InterPro" id="IPR014577">
    <property type="entry name" value="UCP033093_metalloPase"/>
</dbReference>
<dbReference type="RefSeq" id="WP_165009212.1">
    <property type="nucleotide sequence ID" value="NZ_CP064954.1"/>
</dbReference>
<dbReference type="CDD" id="cd00840">
    <property type="entry name" value="MPP_Mre11_N"/>
    <property type="match status" value="1"/>
</dbReference>
<reference evidence="7 8" key="1">
    <citation type="submission" date="2020-11" db="EMBL/GenBank/DDBJ databases">
        <title>Corynebacterium sp. ZJ-599.</title>
        <authorList>
            <person name="Zhou J."/>
        </authorList>
    </citation>
    <scope>NUCLEOTIDE SEQUENCE [LARGE SCALE GENOMIC DNA]</scope>
    <source>
        <strain evidence="7 8">ZJ-599</strain>
    </source>
</reference>
<feature type="domain" description="Calcineurin-like phosphoesterase" evidence="6">
    <location>
        <begin position="16"/>
        <end position="208"/>
    </location>
</feature>
<evidence type="ECO:0000256" key="5">
    <source>
        <dbReference type="ARBA" id="ARBA00022839"/>
    </source>
</evidence>
<protein>
    <recommendedName>
        <fullName evidence="2">Nuclease SbcCD subunit D</fullName>
    </recommendedName>
</protein>
<dbReference type="Proteomes" id="UP000594681">
    <property type="component" value="Chromosome"/>
</dbReference>
<proteinExistence type="inferred from homology"/>
<dbReference type="GO" id="GO:0004527">
    <property type="term" value="F:exonuclease activity"/>
    <property type="evidence" value="ECO:0007669"/>
    <property type="project" value="UniProtKB-KW"/>
</dbReference>
<organism evidence="7 8">
    <name type="scientific">Corynebacterium lizhenjunii</name>
    <dbReference type="NCBI Taxonomy" id="2709394"/>
    <lineage>
        <taxon>Bacteria</taxon>
        <taxon>Bacillati</taxon>
        <taxon>Actinomycetota</taxon>
        <taxon>Actinomycetes</taxon>
        <taxon>Mycobacteriales</taxon>
        <taxon>Corynebacteriaceae</taxon>
        <taxon>Corynebacterium</taxon>
    </lineage>
</organism>
<evidence type="ECO:0000256" key="2">
    <source>
        <dbReference type="ARBA" id="ARBA00013365"/>
    </source>
</evidence>
<dbReference type="Gene3D" id="3.60.21.10">
    <property type="match status" value="1"/>
</dbReference>
<evidence type="ECO:0000313" key="8">
    <source>
        <dbReference type="Proteomes" id="UP000594681"/>
    </source>
</evidence>
<dbReference type="SUPFAM" id="SSF56300">
    <property type="entry name" value="Metallo-dependent phosphatases"/>
    <property type="match status" value="1"/>
</dbReference>
<dbReference type="PIRSF" id="PIRSF033093">
    <property type="entry name" value="UCP_ML1119"/>
    <property type="match status" value="1"/>
</dbReference>
<keyword evidence="3" id="KW-0540">Nuclease</keyword>